<dbReference type="Proteomes" id="UP000663825">
    <property type="component" value="Unassembled WGS sequence"/>
</dbReference>
<sequence length="123" mass="14053">MSSSPLPKSKYSRWGHPLVFIASLIGIAGSSAVYYAQIRARQKARNLFLEQTFYTEALELTRGYKPITEKLIEPIEPLQIDPTSKFNTLAHLGAQVSLSVNFFVLFFLFYYQIKISTEKNKTQ</sequence>
<dbReference type="Proteomes" id="UP000663848">
    <property type="component" value="Unassembled WGS sequence"/>
</dbReference>
<organism evidence="7 12">
    <name type="scientific">Rotaria socialis</name>
    <dbReference type="NCBI Taxonomy" id="392032"/>
    <lineage>
        <taxon>Eukaryota</taxon>
        <taxon>Metazoa</taxon>
        <taxon>Spiralia</taxon>
        <taxon>Gnathifera</taxon>
        <taxon>Rotifera</taxon>
        <taxon>Eurotatoria</taxon>
        <taxon>Bdelloidea</taxon>
        <taxon>Philodinida</taxon>
        <taxon>Philodinidae</taxon>
        <taxon>Rotaria</taxon>
    </lineage>
</organism>
<evidence type="ECO:0000313" key="6">
    <source>
        <dbReference type="EMBL" id="CAF3578880.1"/>
    </source>
</evidence>
<dbReference type="Proteomes" id="UP000663872">
    <property type="component" value="Unassembled WGS sequence"/>
</dbReference>
<dbReference type="EMBL" id="CAJNYD010003847">
    <property type="protein sequence ID" value="CAF3546963.1"/>
    <property type="molecule type" value="Genomic_DNA"/>
</dbReference>
<evidence type="ECO:0000313" key="7">
    <source>
        <dbReference type="EMBL" id="CAF4231899.1"/>
    </source>
</evidence>
<comment type="caution">
    <text evidence="7">The sequence shown here is derived from an EMBL/GenBank/DDBJ whole genome shotgun (WGS) entry which is preliminary data.</text>
</comment>
<dbReference type="EMBL" id="CAJOBQ010001021">
    <property type="protein sequence ID" value="CAF4446243.1"/>
    <property type="molecule type" value="Genomic_DNA"/>
</dbReference>
<dbReference type="Proteomes" id="UP000663869">
    <property type="component" value="Unassembled WGS sequence"/>
</dbReference>
<evidence type="ECO:0000313" key="8">
    <source>
        <dbReference type="EMBL" id="CAF4294047.1"/>
    </source>
</evidence>
<evidence type="ECO:0000313" key="11">
    <source>
        <dbReference type="EMBL" id="CAF4810415.1"/>
    </source>
</evidence>
<dbReference type="AlphaFoldDB" id="A0A820DGU1"/>
<keyword evidence="1" id="KW-1133">Transmembrane helix</keyword>
<feature type="transmembrane region" description="Helical" evidence="1">
    <location>
        <begin position="14"/>
        <end position="36"/>
    </location>
</feature>
<evidence type="ECO:0000313" key="10">
    <source>
        <dbReference type="EMBL" id="CAF4796128.1"/>
    </source>
</evidence>
<evidence type="ECO:0000313" key="9">
    <source>
        <dbReference type="EMBL" id="CAF4446243.1"/>
    </source>
</evidence>
<evidence type="ECO:0008006" key="13">
    <source>
        <dbReference type="Google" id="ProtNLM"/>
    </source>
</evidence>
<dbReference type="Proteomes" id="UP000663838">
    <property type="component" value="Unassembled WGS sequence"/>
</dbReference>
<dbReference type="EMBL" id="CAJNYT010002226">
    <property type="protein sequence ID" value="CAF3457522.1"/>
    <property type="molecule type" value="Genomic_DNA"/>
</dbReference>
<keyword evidence="1" id="KW-0812">Transmembrane</keyword>
<dbReference type="EMBL" id="CAJOBS010002165">
    <property type="protein sequence ID" value="CAF4796128.1"/>
    <property type="molecule type" value="Genomic_DNA"/>
</dbReference>
<dbReference type="EMBL" id="CAJOBR010005210">
    <property type="protein sequence ID" value="CAF4810415.1"/>
    <property type="molecule type" value="Genomic_DNA"/>
</dbReference>
<proteinExistence type="predicted"/>
<dbReference type="EMBL" id="CAJOBO010000812">
    <property type="protein sequence ID" value="CAF4294047.1"/>
    <property type="molecule type" value="Genomic_DNA"/>
</dbReference>
<evidence type="ECO:0000313" key="3">
    <source>
        <dbReference type="EMBL" id="CAF3320527.1"/>
    </source>
</evidence>
<dbReference type="OrthoDB" id="10015863at2759"/>
<dbReference type="EMBL" id="CAJOBP010000888">
    <property type="protein sequence ID" value="CAF4231899.1"/>
    <property type="molecule type" value="Genomic_DNA"/>
</dbReference>
<evidence type="ECO:0000256" key="1">
    <source>
        <dbReference type="SAM" id="Phobius"/>
    </source>
</evidence>
<dbReference type="Proteomes" id="UP000663873">
    <property type="component" value="Unassembled WGS sequence"/>
</dbReference>
<dbReference type="EMBL" id="CAJNXB010000048">
    <property type="protein sequence ID" value="CAF3005037.1"/>
    <property type="molecule type" value="Genomic_DNA"/>
</dbReference>
<evidence type="ECO:0000313" key="2">
    <source>
        <dbReference type="EMBL" id="CAF3005037.1"/>
    </source>
</evidence>
<feature type="transmembrane region" description="Helical" evidence="1">
    <location>
        <begin position="92"/>
        <end position="113"/>
    </location>
</feature>
<protein>
    <recommendedName>
        <fullName evidence="13">Transmembrane protein</fullName>
    </recommendedName>
</protein>
<dbReference type="Proteomes" id="UP000663862">
    <property type="component" value="Unassembled WGS sequence"/>
</dbReference>
<dbReference type="Proteomes" id="UP000663833">
    <property type="component" value="Unassembled WGS sequence"/>
</dbReference>
<keyword evidence="12" id="KW-1185">Reference proteome</keyword>
<dbReference type="EMBL" id="CAJNYV010003469">
    <property type="protein sequence ID" value="CAF3578880.1"/>
    <property type="molecule type" value="Genomic_DNA"/>
</dbReference>
<name>A0A820DGU1_9BILA</name>
<dbReference type="Proteomes" id="UP000663851">
    <property type="component" value="Unassembled WGS sequence"/>
</dbReference>
<keyword evidence="1" id="KW-0472">Membrane</keyword>
<accession>A0A820DGU1</accession>
<evidence type="ECO:0000313" key="12">
    <source>
        <dbReference type="Proteomes" id="UP000663873"/>
    </source>
</evidence>
<dbReference type="EMBL" id="CAJNYU010000030">
    <property type="protein sequence ID" value="CAF3320527.1"/>
    <property type="molecule type" value="Genomic_DNA"/>
</dbReference>
<reference evidence="7" key="1">
    <citation type="submission" date="2021-02" db="EMBL/GenBank/DDBJ databases">
        <authorList>
            <person name="Nowell W R."/>
        </authorList>
    </citation>
    <scope>NUCLEOTIDE SEQUENCE</scope>
</reference>
<gene>
    <name evidence="3" type="ORF">FME351_LOCUS1312</name>
    <name evidence="4" type="ORF">GRG538_LOCUS14694</name>
    <name evidence="8" type="ORF">HFQ381_LOCUS13106</name>
    <name evidence="6" type="ORF">KIK155_LOCUS19844</name>
    <name evidence="5" type="ORF">LUA448_LOCUS27757</name>
    <name evidence="11" type="ORF">QYT958_LOCUS24432</name>
    <name evidence="2" type="ORF">TIS948_LOCUS1661</name>
    <name evidence="10" type="ORF">TOA249_LOCUS23053</name>
    <name evidence="9" type="ORF">TSG867_LOCUS16609</name>
    <name evidence="7" type="ORF">UJA718_LOCUS8387</name>
</gene>
<dbReference type="Proteomes" id="UP000663865">
    <property type="component" value="Unassembled WGS sequence"/>
</dbReference>
<evidence type="ECO:0000313" key="5">
    <source>
        <dbReference type="EMBL" id="CAF3546963.1"/>
    </source>
</evidence>
<evidence type="ECO:0000313" key="4">
    <source>
        <dbReference type="EMBL" id="CAF3457522.1"/>
    </source>
</evidence>